<protein>
    <submittedName>
        <fullName evidence="2">Uncharacterized protein</fullName>
    </submittedName>
</protein>
<comment type="caution">
    <text evidence="2">The sequence shown here is derived from an EMBL/GenBank/DDBJ whole genome shotgun (WGS) entry which is preliminary data.</text>
</comment>
<feature type="region of interest" description="Disordered" evidence="1">
    <location>
        <begin position="45"/>
        <end position="101"/>
    </location>
</feature>
<organism evidence="2 3">
    <name type="scientific">Hortaea werneckii</name>
    <name type="common">Black yeast</name>
    <name type="synonym">Cladosporium werneckii</name>
    <dbReference type="NCBI Taxonomy" id="91943"/>
    <lineage>
        <taxon>Eukaryota</taxon>
        <taxon>Fungi</taxon>
        <taxon>Dikarya</taxon>
        <taxon>Ascomycota</taxon>
        <taxon>Pezizomycotina</taxon>
        <taxon>Dothideomycetes</taxon>
        <taxon>Dothideomycetidae</taxon>
        <taxon>Mycosphaerellales</taxon>
        <taxon>Teratosphaeriaceae</taxon>
        <taxon>Hortaea</taxon>
    </lineage>
</organism>
<dbReference type="Proteomes" id="UP000269276">
    <property type="component" value="Unassembled WGS sequence"/>
</dbReference>
<accession>A0A3M7EGD1</accession>
<gene>
    <name evidence="2" type="ORF">D0863_02424</name>
</gene>
<feature type="non-terminal residue" evidence="2">
    <location>
        <position position="1"/>
    </location>
</feature>
<dbReference type="AlphaFoldDB" id="A0A3M7EGD1"/>
<feature type="compositionally biased region" description="Low complexity" evidence="1">
    <location>
        <begin position="53"/>
        <end position="84"/>
    </location>
</feature>
<reference evidence="2 3" key="1">
    <citation type="journal article" date="2018" name="BMC Genomics">
        <title>Genomic evidence for intraspecific hybridization in a clonal and extremely halotolerant yeast.</title>
        <authorList>
            <person name="Gostincar C."/>
            <person name="Stajich J.E."/>
            <person name="Zupancic J."/>
            <person name="Zalar P."/>
            <person name="Gunde-Cimerman N."/>
        </authorList>
    </citation>
    <scope>NUCLEOTIDE SEQUENCE [LARGE SCALE GENOMIC DNA]</scope>
    <source>
        <strain evidence="2 3">EXF-2682</strain>
    </source>
</reference>
<name>A0A3M7EGD1_HORWE</name>
<dbReference type="OrthoDB" id="3899716at2759"/>
<dbReference type="EMBL" id="QWIP01000052">
    <property type="protein sequence ID" value="RMY75659.1"/>
    <property type="molecule type" value="Genomic_DNA"/>
</dbReference>
<evidence type="ECO:0000313" key="2">
    <source>
        <dbReference type="EMBL" id="RMY75659.1"/>
    </source>
</evidence>
<proteinExistence type="predicted"/>
<evidence type="ECO:0000256" key="1">
    <source>
        <dbReference type="SAM" id="MobiDB-lite"/>
    </source>
</evidence>
<dbReference type="VEuPathDB" id="FungiDB:BTJ68_00398"/>
<sequence length="232" mass="24862">PSSQRGPVLGYITSVFGRIKPYDFPRPSKATQLWQNSLTMATKTAGAPQLNGVPRKPAAPRAPVKKPATGQATRTTGTAARQAQSKAAPVQNKAASVAGGEDGGYGGAGSAYSIMANRIANRVAEMAESITFVERQKPQAQQQPEVEEKRRPRKLEMRLNGGTAESVAFSAPFLDNTLSKMLQLQNRMLKSSAELSKMEGVDERVMKEHAAQSAELSRIIALICAEKARQGA</sequence>
<evidence type="ECO:0000313" key="3">
    <source>
        <dbReference type="Proteomes" id="UP000269276"/>
    </source>
</evidence>